<reference evidence="6" key="1">
    <citation type="journal article" date="2014" name="Int. J. Syst. Evol. Microbiol.">
        <title>Complete genome sequence of Corynebacterium casei LMG S-19264T (=DSM 44701T), isolated from a smear-ripened cheese.</title>
        <authorList>
            <consortium name="US DOE Joint Genome Institute (JGI-PGF)"/>
            <person name="Walter F."/>
            <person name="Albersmeier A."/>
            <person name="Kalinowski J."/>
            <person name="Ruckert C."/>
        </authorList>
    </citation>
    <scope>NUCLEOTIDE SEQUENCE</scope>
    <source>
        <strain evidence="6">KCTC 23714</strain>
    </source>
</reference>
<name>A0A918J421_9RHOB</name>
<dbReference type="Gene3D" id="2.40.50.100">
    <property type="match status" value="1"/>
</dbReference>
<dbReference type="PANTHER" id="PTHR43875">
    <property type="entry name" value="MALTODEXTRIN IMPORT ATP-BINDING PROTEIN MSMX"/>
    <property type="match status" value="1"/>
</dbReference>
<dbReference type="Pfam" id="PF08402">
    <property type="entry name" value="TOBE_2"/>
    <property type="match status" value="1"/>
</dbReference>
<dbReference type="CDD" id="cd03301">
    <property type="entry name" value="ABC_MalK_N"/>
    <property type="match status" value="1"/>
</dbReference>
<evidence type="ECO:0000256" key="3">
    <source>
        <dbReference type="ARBA" id="ARBA00022741"/>
    </source>
</evidence>
<dbReference type="AlphaFoldDB" id="A0A918J421"/>
<dbReference type="SMART" id="SM00382">
    <property type="entry name" value="AAA"/>
    <property type="match status" value="1"/>
</dbReference>
<proteinExistence type="inferred from homology"/>
<gene>
    <name evidence="6" type="ORF">GCM10011452_37180</name>
</gene>
<evidence type="ECO:0000313" key="7">
    <source>
        <dbReference type="Proteomes" id="UP000628984"/>
    </source>
</evidence>
<dbReference type="PROSITE" id="PS00211">
    <property type="entry name" value="ABC_TRANSPORTER_1"/>
    <property type="match status" value="1"/>
</dbReference>
<evidence type="ECO:0000256" key="2">
    <source>
        <dbReference type="ARBA" id="ARBA00022448"/>
    </source>
</evidence>
<dbReference type="InterPro" id="IPR015855">
    <property type="entry name" value="ABC_transpr_MalK-like"/>
</dbReference>
<keyword evidence="3" id="KW-0547">Nucleotide-binding</keyword>
<dbReference type="PROSITE" id="PS50893">
    <property type="entry name" value="ABC_TRANSPORTER_2"/>
    <property type="match status" value="1"/>
</dbReference>
<dbReference type="GO" id="GO:0016887">
    <property type="term" value="F:ATP hydrolysis activity"/>
    <property type="evidence" value="ECO:0007669"/>
    <property type="project" value="InterPro"/>
</dbReference>
<comment type="similarity">
    <text evidence="1">Belongs to the ABC transporter superfamily.</text>
</comment>
<keyword evidence="2" id="KW-0813">Transport</keyword>
<dbReference type="Pfam" id="PF00005">
    <property type="entry name" value="ABC_tran"/>
    <property type="match status" value="1"/>
</dbReference>
<dbReference type="RefSeq" id="WP_189635385.1">
    <property type="nucleotide sequence ID" value="NZ_BMYQ01000020.1"/>
</dbReference>
<dbReference type="GO" id="GO:0055052">
    <property type="term" value="C:ATP-binding cassette (ABC) transporter complex, substrate-binding subunit-containing"/>
    <property type="evidence" value="ECO:0007669"/>
    <property type="project" value="TreeGrafter"/>
</dbReference>
<dbReference type="GO" id="GO:1990060">
    <property type="term" value="C:maltose transport complex"/>
    <property type="evidence" value="ECO:0007669"/>
    <property type="project" value="TreeGrafter"/>
</dbReference>
<dbReference type="InterPro" id="IPR027417">
    <property type="entry name" value="P-loop_NTPase"/>
</dbReference>
<dbReference type="GO" id="GO:0005524">
    <property type="term" value="F:ATP binding"/>
    <property type="evidence" value="ECO:0007669"/>
    <property type="project" value="UniProtKB-KW"/>
</dbReference>
<dbReference type="InterPro" id="IPR003593">
    <property type="entry name" value="AAA+_ATPase"/>
</dbReference>
<evidence type="ECO:0000256" key="4">
    <source>
        <dbReference type="ARBA" id="ARBA00022840"/>
    </source>
</evidence>
<dbReference type="GO" id="GO:0015423">
    <property type="term" value="F:ABC-type maltose transporter activity"/>
    <property type="evidence" value="ECO:0007669"/>
    <property type="project" value="TreeGrafter"/>
</dbReference>
<keyword evidence="4 6" id="KW-0067">ATP-binding</keyword>
<evidence type="ECO:0000259" key="5">
    <source>
        <dbReference type="PROSITE" id="PS50893"/>
    </source>
</evidence>
<organism evidence="6 7">
    <name type="scientific">Gemmobacter lanyuensis</name>
    <dbReference type="NCBI Taxonomy" id="1054497"/>
    <lineage>
        <taxon>Bacteria</taxon>
        <taxon>Pseudomonadati</taxon>
        <taxon>Pseudomonadota</taxon>
        <taxon>Alphaproteobacteria</taxon>
        <taxon>Rhodobacterales</taxon>
        <taxon>Paracoccaceae</taxon>
        <taxon>Gemmobacter</taxon>
    </lineage>
</organism>
<dbReference type="EMBL" id="BMYQ01000020">
    <property type="protein sequence ID" value="GGW45602.1"/>
    <property type="molecule type" value="Genomic_DNA"/>
</dbReference>
<dbReference type="NCBIfam" id="NF008653">
    <property type="entry name" value="PRK11650.1"/>
    <property type="match status" value="1"/>
</dbReference>
<dbReference type="Gene3D" id="2.40.50.140">
    <property type="entry name" value="Nucleic acid-binding proteins"/>
    <property type="match status" value="1"/>
</dbReference>
<keyword evidence="7" id="KW-1185">Reference proteome</keyword>
<dbReference type="InterPro" id="IPR017871">
    <property type="entry name" value="ABC_transporter-like_CS"/>
</dbReference>
<accession>A0A918J421</accession>
<reference evidence="6" key="2">
    <citation type="submission" date="2020-09" db="EMBL/GenBank/DDBJ databases">
        <authorList>
            <person name="Sun Q."/>
            <person name="Kim S."/>
        </authorList>
    </citation>
    <scope>NUCLEOTIDE SEQUENCE</scope>
    <source>
        <strain evidence="6">KCTC 23714</strain>
    </source>
</reference>
<dbReference type="Gene3D" id="3.40.50.300">
    <property type="entry name" value="P-loop containing nucleotide triphosphate hydrolases"/>
    <property type="match status" value="1"/>
</dbReference>
<dbReference type="PANTHER" id="PTHR43875:SF3">
    <property type="entry name" value="MALTOSE_MALTODEXTRIN IMPORT ATP-BINDING PROTEIN MALK"/>
    <property type="match status" value="1"/>
</dbReference>
<dbReference type="SUPFAM" id="SSF50331">
    <property type="entry name" value="MOP-like"/>
    <property type="match status" value="1"/>
</dbReference>
<dbReference type="InterPro" id="IPR047641">
    <property type="entry name" value="ABC_transpr_MalK/UgpC-like"/>
</dbReference>
<dbReference type="InterPro" id="IPR008995">
    <property type="entry name" value="Mo/tungstate-bd_C_term_dom"/>
</dbReference>
<evidence type="ECO:0000313" key="6">
    <source>
        <dbReference type="EMBL" id="GGW45602.1"/>
    </source>
</evidence>
<feature type="domain" description="ABC transporter" evidence="5">
    <location>
        <begin position="5"/>
        <end position="235"/>
    </location>
</feature>
<sequence>MSASIEIRNVTKRYGGLTVLEDISLSIAAGEFVVFLGPSGCGKSTLLRMVAGLEALDGGTIDLGGTRIDTLPPGKRGVAMVFQSYALYPHMTVAQNMGFGLENIGMAREDIARRVTAAADVLEIAHLLDRKPAKLSGGQRQRVAIGRAIVKEPKAFLFDEPLSNLDAALRGRTRLELAQLHARLGSTMIFVTHDQVEAMTLADRIVVMHNRRIEQIGTPMEIYRRPATRFVAGFVGTPAISILGVKAAELGPRGLTVDLGSAGVLQTRLQLPVAVPAAGGLEIGIRPEDVTVVPPGGDGIPARAEVVEHLGERTLVYARLPDGQQITAEADGRSTLRAGTEVKLRLDPDALHLFAADGRAFHVDAGGYDG</sequence>
<protein>
    <submittedName>
        <fullName evidence="6">ABC transporter ATP-binding protein</fullName>
    </submittedName>
</protein>
<dbReference type="SUPFAM" id="SSF52540">
    <property type="entry name" value="P-loop containing nucleoside triphosphate hydrolases"/>
    <property type="match status" value="1"/>
</dbReference>
<dbReference type="InterPro" id="IPR003439">
    <property type="entry name" value="ABC_transporter-like_ATP-bd"/>
</dbReference>
<comment type="caution">
    <text evidence="6">The sequence shown here is derived from an EMBL/GenBank/DDBJ whole genome shotgun (WGS) entry which is preliminary data.</text>
</comment>
<dbReference type="InterPro" id="IPR013611">
    <property type="entry name" value="Transp-assoc_OB_typ2"/>
</dbReference>
<evidence type="ECO:0000256" key="1">
    <source>
        <dbReference type="ARBA" id="ARBA00005417"/>
    </source>
</evidence>
<dbReference type="Proteomes" id="UP000628984">
    <property type="component" value="Unassembled WGS sequence"/>
</dbReference>
<dbReference type="InterPro" id="IPR012340">
    <property type="entry name" value="NA-bd_OB-fold"/>
</dbReference>
<dbReference type="FunFam" id="3.40.50.300:FF:000042">
    <property type="entry name" value="Maltose/maltodextrin ABC transporter, ATP-binding protein"/>
    <property type="match status" value="1"/>
</dbReference>